<evidence type="ECO:0000313" key="3">
    <source>
        <dbReference type="Proteomes" id="UP000663828"/>
    </source>
</evidence>
<keyword evidence="3" id="KW-1185">Reference proteome</keyword>
<proteinExistence type="predicted"/>
<protein>
    <submittedName>
        <fullName evidence="1">Uncharacterized protein</fullName>
    </submittedName>
</protein>
<sequence length="193" mass="22347">MEFKHHVLIDSDLESQAAIIQNIPVFKGWLRAYNDIKQALDFILEIEAPYSIEIYLARNDVFNDGLPSETNSRMRNLLQTLSDLQTVHHINVYSPNVDIELRAQLTSILDDKRVLRNTLAVMDLYVYMCNEGISYFKGLISYCKLKNELHLIAIFQRSVDDLHSHLDKVCTDQRRRNQSLIADYGDKLGLEAF</sequence>
<dbReference type="EMBL" id="CAJNOR010001611">
    <property type="protein sequence ID" value="CAF1171947.1"/>
    <property type="molecule type" value="Genomic_DNA"/>
</dbReference>
<reference evidence="1" key="1">
    <citation type="submission" date="2021-02" db="EMBL/GenBank/DDBJ databases">
        <authorList>
            <person name="Nowell W R."/>
        </authorList>
    </citation>
    <scope>NUCLEOTIDE SEQUENCE</scope>
</reference>
<gene>
    <name evidence="1" type="ORF">EDS130_LOCUS14454</name>
    <name evidence="2" type="ORF">XAT740_LOCUS22083</name>
</gene>
<accession>A0A814G016</accession>
<dbReference type="EMBL" id="CAJNOJ010000059">
    <property type="protein sequence ID" value="CAF0992312.1"/>
    <property type="molecule type" value="Genomic_DNA"/>
</dbReference>
<dbReference type="Proteomes" id="UP000663828">
    <property type="component" value="Unassembled WGS sequence"/>
</dbReference>
<comment type="caution">
    <text evidence="1">The sequence shown here is derived from an EMBL/GenBank/DDBJ whole genome shotgun (WGS) entry which is preliminary data.</text>
</comment>
<name>A0A814G016_ADIRI</name>
<dbReference type="Proteomes" id="UP000663852">
    <property type="component" value="Unassembled WGS sequence"/>
</dbReference>
<evidence type="ECO:0000313" key="4">
    <source>
        <dbReference type="Proteomes" id="UP000663852"/>
    </source>
</evidence>
<organism evidence="1 4">
    <name type="scientific">Adineta ricciae</name>
    <name type="common">Rotifer</name>
    <dbReference type="NCBI Taxonomy" id="249248"/>
    <lineage>
        <taxon>Eukaryota</taxon>
        <taxon>Metazoa</taxon>
        <taxon>Spiralia</taxon>
        <taxon>Gnathifera</taxon>
        <taxon>Rotifera</taxon>
        <taxon>Eurotatoria</taxon>
        <taxon>Bdelloidea</taxon>
        <taxon>Adinetida</taxon>
        <taxon>Adinetidae</taxon>
        <taxon>Adineta</taxon>
    </lineage>
</organism>
<evidence type="ECO:0000313" key="1">
    <source>
        <dbReference type="EMBL" id="CAF0992312.1"/>
    </source>
</evidence>
<dbReference type="OrthoDB" id="10028419at2759"/>
<evidence type="ECO:0000313" key="2">
    <source>
        <dbReference type="EMBL" id="CAF1171947.1"/>
    </source>
</evidence>
<dbReference type="AlphaFoldDB" id="A0A814G016"/>